<dbReference type="InterPro" id="IPR017441">
    <property type="entry name" value="Protein_kinase_ATP_BS"/>
</dbReference>
<dbReference type="KEGG" id="tva:5467863"/>
<reference evidence="12" key="2">
    <citation type="journal article" date="2007" name="Science">
        <title>Draft genome sequence of the sexually transmitted pathogen Trichomonas vaginalis.</title>
        <authorList>
            <person name="Carlton J.M."/>
            <person name="Hirt R.P."/>
            <person name="Silva J.C."/>
            <person name="Delcher A.L."/>
            <person name="Schatz M."/>
            <person name="Zhao Q."/>
            <person name="Wortman J.R."/>
            <person name="Bidwell S.L."/>
            <person name="Alsmark U.C.M."/>
            <person name="Besteiro S."/>
            <person name="Sicheritz-Ponten T."/>
            <person name="Noel C.J."/>
            <person name="Dacks J.B."/>
            <person name="Foster P.G."/>
            <person name="Simillion C."/>
            <person name="Van de Peer Y."/>
            <person name="Miranda-Saavedra D."/>
            <person name="Barton G.J."/>
            <person name="Westrop G.D."/>
            <person name="Mueller S."/>
            <person name="Dessi D."/>
            <person name="Fiori P.L."/>
            <person name="Ren Q."/>
            <person name="Paulsen I."/>
            <person name="Zhang H."/>
            <person name="Bastida-Corcuera F.D."/>
            <person name="Simoes-Barbosa A."/>
            <person name="Brown M.T."/>
            <person name="Hayes R.D."/>
            <person name="Mukherjee M."/>
            <person name="Okumura C.Y."/>
            <person name="Schneider R."/>
            <person name="Smith A.J."/>
            <person name="Vanacova S."/>
            <person name="Villalvazo M."/>
            <person name="Haas B.J."/>
            <person name="Pertea M."/>
            <person name="Feldblyum T.V."/>
            <person name="Utterback T.R."/>
            <person name="Shu C.L."/>
            <person name="Osoegawa K."/>
            <person name="de Jong P.J."/>
            <person name="Hrdy I."/>
            <person name="Horvathova L."/>
            <person name="Zubacova Z."/>
            <person name="Dolezal P."/>
            <person name="Malik S.B."/>
            <person name="Logsdon J.M. Jr."/>
            <person name="Henze K."/>
            <person name="Gupta A."/>
            <person name="Wang C.C."/>
            <person name="Dunne R.L."/>
            <person name="Upcroft J.A."/>
            <person name="Upcroft P."/>
            <person name="White O."/>
            <person name="Salzberg S.L."/>
            <person name="Tang P."/>
            <person name="Chiu C.-H."/>
            <person name="Lee Y.-S."/>
            <person name="Embley T.M."/>
            <person name="Coombs G.H."/>
            <person name="Mottram J.C."/>
            <person name="Tachezy J."/>
            <person name="Fraser-Liggett C.M."/>
            <person name="Johnson P.J."/>
        </authorList>
    </citation>
    <scope>NUCLEOTIDE SEQUENCE [LARGE SCALE GENOMIC DNA]</scope>
    <source>
        <strain evidence="12">G3</strain>
    </source>
</reference>
<dbReference type="PANTHER" id="PTHR24054">
    <property type="entry name" value="CASEIN KINASE II SUBUNIT ALPHA"/>
    <property type="match status" value="1"/>
</dbReference>
<dbReference type="VEuPathDB" id="TrichDB:TVAGG3_0518060"/>
<keyword evidence="2 10" id="KW-0723">Serine/threonine-protein kinase</keyword>
<dbReference type="GO" id="GO:0006974">
    <property type="term" value="P:DNA damage response"/>
    <property type="evidence" value="ECO:0000318"/>
    <property type="project" value="GO_Central"/>
</dbReference>
<evidence type="ECO:0000256" key="10">
    <source>
        <dbReference type="RuleBase" id="RU000304"/>
    </source>
</evidence>
<dbReference type="GO" id="GO:0005634">
    <property type="term" value="C:nucleus"/>
    <property type="evidence" value="ECO:0000318"/>
    <property type="project" value="GO_Central"/>
</dbReference>
<dbReference type="GO" id="GO:0005524">
    <property type="term" value="F:ATP binding"/>
    <property type="evidence" value="ECO:0007669"/>
    <property type="project" value="UniProtKB-UniRule"/>
</dbReference>
<keyword evidence="3" id="KW-0808">Transferase</keyword>
<dbReference type="VEuPathDB" id="TrichDB:TVAG_378040"/>
<dbReference type="InterPro" id="IPR045216">
    <property type="entry name" value="CK2_alpha"/>
</dbReference>
<comment type="catalytic activity">
    <reaction evidence="7">
        <text>L-threonyl-[protein] + ATP = O-phospho-L-threonyl-[protein] + ADP + H(+)</text>
        <dbReference type="Rhea" id="RHEA:46608"/>
        <dbReference type="Rhea" id="RHEA-COMP:11060"/>
        <dbReference type="Rhea" id="RHEA-COMP:11605"/>
        <dbReference type="ChEBI" id="CHEBI:15378"/>
        <dbReference type="ChEBI" id="CHEBI:30013"/>
        <dbReference type="ChEBI" id="CHEBI:30616"/>
        <dbReference type="ChEBI" id="CHEBI:61977"/>
        <dbReference type="ChEBI" id="CHEBI:456216"/>
        <dbReference type="EC" id="2.7.11.1"/>
    </reaction>
</comment>
<sequence length="324" mass="36800">MEALTKKKIKSYGERKIPDELPELPDVEFGEIVGSGFFSHVYNGTFRGKPAAIKLVERGNVKLTLKEIEILKSLKGVEDVVQLYAAFQTDNIILVFEYIESCSQEYFYKHLTIPRLRFFIKHVLNALNGAHEKNVVHRDVKLANVLVSKSWDRVSLIDWGCASFITDSISSCAGSRTCRPPEMLLGYKGYKTSCDLWAVGAMIIDILTEGKLPWKKGTTIDVLVGISQYFGSEDILKISERYNLPIDQEVKDKLSKDPTKSFDDKITERMKPLWTDKLKQLTLGLLEIDPEKRLTIEKARKAKYFFGKKKVVKAKTSKPSKPAE</sequence>
<keyword evidence="4 9" id="KW-0547">Nucleotide-binding</keyword>
<dbReference type="GO" id="GO:0005829">
    <property type="term" value="C:cytosol"/>
    <property type="evidence" value="ECO:0000318"/>
    <property type="project" value="GO_Central"/>
</dbReference>
<reference evidence="12" key="1">
    <citation type="submission" date="2006-10" db="EMBL/GenBank/DDBJ databases">
        <authorList>
            <person name="Amadeo P."/>
            <person name="Zhao Q."/>
            <person name="Wortman J."/>
            <person name="Fraser-Liggett C."/>
            <person name="Carlton J."/>
        </authorList>
    </citation>
    <scope>NUCLEOTIDE SEQUENCE</scope>
    <source>
        <strain evidence="12">G3</strain>
    </source>
</reference>
<dbReference type="Proteomes" id="UP000001542">
    <property type="component" value="Unassembled WGS sequence"/>
</dbReference>
<comment type="catalytic activity">
    <reaction evidence="8">
        <text>L-seryl-[protein] + ATP = O-phospho-L-seryl-[protein] + ADP + H(+)</text>
        <dbReference type="Rhea" id="RHEA:17989"/>
        <dbReference type="Rhea" id="RHEA-COMP:9863"/>
        <dbReference type="Rhea" id="RHEA-COMP:11604"/>
        <dbReference type="ChEBI" id="CHEBI:15378"/>
        <dbReference type="ChEBI" id="CHEBI:29999"/>
        <dbReference type="ChEBI" id="CHEBI:30616"/>
        <dbReference type="ChEBI" id="CHEBI:83421"/>
        <dbReference type="ChEBI" id="CHEBI:456216"/>
        <dbReference type="EC" id="2.7.11.1"/>
    </reaction>
</comment>
<dbReference type="OrthoDB" id="1668230at2759"/>
<dbReference type="PANTHER" id="PTHR24054:SF0">
    <property type="entry name" value="CASEIN KINASE II SUBUNIT ALPHA"/>
    <property type="match status" value="1"/>
</dbReference>
<dbReference type="Pfam" id="PF00069">
    <property type="entry name" value="Pkinase"/>
    <property type="match status" value="1"/>
</dbReference>
<dbReference type="InterPro" id="IPR011009">
    <property type="entry name" value="Kinase-like_dom_sf"/>
</dbReference>
<evidence type="ECO:0000256" key="3">
    <source>
        <dbReference type="ARBA" id="ARBA00022679"/>
    </source>
</evidence>
<dbReference type="PROSITE" id="PS00108">
    <property type="entry name" value="PROTEIN_KINASE_ST"/>
    <property type="match status" value="1"/>
</dbReference>
<evidence type="ECO:0000313" key="12">
    <source>
        <dbReference type="EMBL" id="EAY22325.1"/>
    </source>
</evidence>
<accession>A2DAZ5</accession>
<protein>
    <recommendedName>
        <fullName evidence="1">non-specific serine/threonine protein kinase</fullName>
        <ecNumber evidence="1">2.7.11.1</ecNumber>
    </recommendedName>
</protein>
<dbReference type="EC" id="2.7.11.1" evidence="1"/>
<dbReference type="GO" id="GO:0004674">
    <property type="term" value="F:protein serine/threonine kinase activity"/>
    <property type="evidence" value="ECO:0000318"/>
    <property type="project" value="GO_Central"/>
</dbReference>
<keyword evidence="6 9" id="KW-0067">ATP-binding</keyword>
<dbReference type="RefSeq" id="XP_001583311.1">
    <property type="nucleotide sequence ID" value="XM_001583261.1"/>
</dbReference>
<organism evidence="12 13">
    <name type="scientific">Trichomonas vaginalis (strain ATCC PRA-98 / G3)</name>
    <dbReference type="NCBI Taxonomy" id="412133"/>
    <lineage>
        <taxon>Eukaryota</taxon>
        <taxon>Metamonada</taxon>
        <taxon>Parabasalia</taxon>
        <taxon>Trichomonadida</taxon>
        <taxon>Trichomonadidae</taxon>
        <taxon>Trichomonas</taxon>
    </lineage>
</organism>
<dbReference type="PROSITE" id="PS50011">
    <property type="entry name" value="PROTEIN_KINASE_DOM"/>
    <property type="match status" value="1"/>
</dbReference>
<dbReference type="SMR" id="A2DAZ5"/>
<evidence type="ECO:0000256" key="7">
    <source>
        <dbReference type="ARBA" id="ARBA00047899"/>
    </source>
</evidence>
<dbReference type="SUPFAM" id="SSF56112">
    <property type="entry name" value="Protein kinase-like (PK-like)"/>
    <property type="match status" value="1"/>
</dbReference>
<dbReference type="Gene3D" id="1.10.510.10">
    <property type="entry name" value="Transferase(Phosphotransferase) domain 1"/>
    <property type="match status" value="1"/>
</dbReference>
<keyword evidence="5 12" id="KW-0418">Kinase</keyword>
<dbReference type="GO" id="GO:0005956">
    <property type="term" value="C:protein kinase CK2 complex"/>
    <property type="evidence" value="ECO:0000318"/>
    <property type="project" value="GO_Central"/>
</dbReference>
<evidence type="ECO:0000256" key="1">
    <source>
        <dbReference type="ARBA" id="ARBA00012513"/>
    </source>
</evidence>
<evidence type="ECO:0000256" key="8">
    <source>
        <dbReference type="ARBA" id="ARBA00048679"/>
    </source>
</evidence>
<evidence type="ECO:0000256" key="9">
    <source>
        <dbReference type="PROSITE-ProRule" id="PRU10141"/>
    </source>
</evidence>
<dbReference type="EMBL" id="DS113184">
    <property type="protein sequence ID" value="EAY22325.1"/>
    <property type="molecule type" value="Genomic_DNA"/>
</dbReference>
<evidence type="ECO:0000313" key="13">
    <source>
        <dbReference type="Proteomes" id="UP000001542"/>
    </source>
</evidence>
<dbReference type="GO" id="GO:0051726">
    <property type="term" value="P:regulation of cell cycle"/>
    <property type="evidence" value="ECO:0000318"/>
    <property type="project" value="GO_Central"/>
</dbReference>
<comment type="similarity">
    <text evidence="10">Belongs to the protein kinase superfamily.</text>
</comment>
<keyword evidence="13" id="KW-1185">Reference proteome</keyword>
<dbReference type="PROSITE" id="PS00107">
    <property type="entry name" value="PROTEIN_KINASE_ATP"/>
    <property type="match status" value="1"/>
</dbReference>
<evidence type="ECO:0000256" key="4">
    <source>
        <dbReference type="ARBA" id="ARBA00022741"/>
    </source>
</evidence>
<evidence type="ECO:0000256" key="5">
    <source>
        <dbReference type="ARBA" id="ARBA00022777"/>
    </source>
</evidence>
<dbReference type="eggNOG" id="KOG0668">
    <property type="taxonomic scope" value="Eukaryota"/>
</dbReference>
<name>A2DAZ5_TRIV3</name>
<evidence type="ECO:0000256" key="6">
    <source>
        <dbReference type="ARBA" id="ARBA00022840"/>
    </source>
</evidence>
<gene>
    <name evidence="12" type="ORF">TVAG_378040</name>
</gene>
<feature type="binding site" evidence="9">
    <location>
        <position position="54"/>
    </location>
    <ligand>
        <name>ATP</name>
        <dbReference type="ChEBI" id="CHEBI:30616"/>
    </ligand>
</feature>
<dbReference type="AlphaFoldDB" id="A2DAZ5"/>
<dbReference type="SMART" id="SM00220">
    <property type="entry name" value="S_TKc"/>
    <property type="match status" value="1"/>
</dbReference>
<dbReference type="InterPro" id="IPR008271">
    <property type="entry name" value="Ser/Thr_kinase_AS"/>
</dbReference>
<evidence type="ECO:0000259" key="11">
    <source>
        <dbReference type="PROSITE" id="PS50011"/>
    </source>
</evidence>
<feature type="domain" description="Protein kinase" evidence="11">
    <location>
        <begin position="27"/>
        <end position="306"/>
    </location>
</feature>
<dbReference type="STRING" id="5722.A2DAZ5"/>
<dbReference type="Gene3D" id="3.30.200.20">
    <property type="entry name" value="Phosphorylase Kinase, domain 1"/>
    <property type="match status" value="1"/>
</dbReference>
<dbReference type="InterPro" id="IPR000719">
    <property type="entry name" value="Prot_kinase_dom"/>
</dbReference>
<dbReference type="InParanoid" id="A2DAZ5"/>
<evidence type="ECO:0000256" key="2">
    <source>
        <dbReference type="ARBA" id="ARBA00022527"/>
    </source>
</evidence>
<proteinExistence type="inferred from homology"/>